<sequence>MLLVSSDTSPVLMDKSRLEGKEMVLEVHLILITIEEYSNKIGYIPECCLVRTDISELASEGVKDLENYTSEHELHDKSTCKCDRGAEGIKRREEANEKWRQFYKTEQGIEIRNNYKEKQNKKKKLITNLLKIDLNKKAELQRETILKLIELL</sequence>
<evidence type="ECO:0000313" key="1">
    <source>
        <dbReference type="EMBL" id="CAH1102253.1"/>
    </source>
</evidence>
<keyword evidence="2" id="KW-1185">Reference proteome</keyword>
<dbReference type="EMBL" id="OV651824">
    <property type="protein sequence ID" value="CAH1102253.1"/>
    <property type="molecule type" value="Genomic_DNA"/>
</dbReference>
<proteinExistence type="predicted"/>
<name>A0A9P0CLF0_9CUCU</name>
<reference evidence="1" key="1">
    <citation type="submission" date="2022-01" db="EMBL/GenBank/DDBJ databases">
        <authorList>
            <person name="King R."/>
        </authorList>
    </citation>
    <scope>NUCLEOTIDE SEQUENCE</scope>
</reference>
<evidence type="ECO:0000313" key="2">
    <source>
        <dbReference type="Proteomes" id="UP001153636"/>
    </source>
</evidence>
<organism evidence="1 2">
    <name type="scientific">Psylliodes chrysocephalus</name>
    <dbReference type="NCBI Taxonomy" id="3402493"/>
    <lineage>
        <taxon>Eukaryota</taxon>
        <taxon>Metazoa</taxon>
        <taxon>Ecdysozoa</taxon>
        <taxon>Arthropoda</taxon>
        <taxon>Hexapoda</taxon>
        <taxon>Insecta</taxon>
        <taxon>Pterygota</taxon>
        <taxon>Neoptera</taxon>
        <taxon>Endopterygota</taxon>
        <taxon>Coleoptera</taxon>
        <taxon>Polyphaga</taxon>
        <taxon>Cucujiformia</taxon>
        <taxon>Chrysomeloidea</taxon>
        <taxon>Chrysomelidae</taxon>
        <taxon>Galerucinae</taxon>
        <taxon>Alticini</taxon>
        <taxon>Psylliodes</taxon>
    </lineage>
</organism>
<gene>
    <name evidence="1" type="ORF">PSYICH_LOCUS3410</name>
</gene>
<dbReference type="Proteomes" id="UP001153636">
    <property type="component" value="Chromosome 12"/>
</dbReference>
<dbReference type="AlphaFoldDB" id="A0A9P0CLF0"/>
<protein>
    <submittedName>
        <fullName evidence="1">Uncharacterized protein</fullName>
    </submittedName>
</protein>
<accession>A0A9P0CLF0</accession>